<name>A0A8H6XK15_9AGAR</name>
<protein>
    <submittedName>
        <fullName evidence="1">Uncharacterized protein</fullName>
    </submittedName>
</protein>
<evidence type="ECO:0000313" key="2">
    <source>
        <dbReference type="Proteomes" id="UP000623467"/>
    </source>
</evidence>
<evidence type="ECO:0000313" key="1">
    <source>
        <dbReference type="EMBL" id="KAF7341839.1"/>
    </source>
</evidence>
<gene>
    <name evidence="1" type="ORF">MSAN_02039400</name>
</gene>
<organism evidence="1 2">
    <name type="scientific">Mycena sanguinolenta</name>
    <dbReference type="NCBI Taxonomy" id="230812"/>
    <lineage>
        <taxon>Eukaryota</taxon>
        <taxon>Fungi</taxon>
        <taxon>Dikarya</taxon>
        <taxon>Basidiomycota</taxon>
        <taxon>Agaricomycotina</taxon>
        <taxon>Agaricomycetes</taxon>
        <taxon>Agaricomycetidae</taxon>
        <taxon>Agaricales</taxon>
        <taxon>Marasmiineae</taxon>
        <taxon>Mycenaceae</taxon>
        <taxon>Mycena</taxon>
    </lineage>
</organism>
<comment type="caution">
    <text evidence="1">The sequence shown here is derived from an EMBL/GenBank/DDBJ whole genome shotgun (WGS) entry which is preliminary data.</text>
</comment>
<reference evidence="1" key="1">
    <citation type="submission" date="2020-05" db="EMBL/GenBank/DDBJ databases">
        <title>Mycena genomes resolve the evolution of fungal bioluminescence.</title>
        <authorList>
            <person name="Tsai I.J."/>
        </authorList>
    </citation>
    <scope>NUCLEOTIDE SEQUENCE</scope>
    <source>
        <strain evidence="1">160909Yilan</strain>
    </source>
</reference>
<proteinExistence type="predicted"/>
<dbReference type="EMBL" id="JACAZH010000026">
    <property type="protein sequence ID" value="KAF7341839.1"/>
    <property type="molecule type" value="Genomic_DNA"/>
</dbReference>
<sequence>MHPSLKLSNLDRLPDELRVRAKAAAGGSAEERAHFAMRFVPHLPPDVPLESLPFLLPVFCAILDLSLLDTVSNQLDSPIMTGDAHLRTVGIFCTLRAILALMEHHAIPSAALGDLWTLIWPWMELLDRHHDTVRTLHFLPDVYMHTIFIPLIIGILHKHPQASQSMHATPRLCGVIGKGWVQMLRAANFTKPELGGIYHFLGIWFSETECSPAAFDELVIGVGGTHRDLVALIFELMSRFLPTPDAPLTAETISCLGALFRVRWLYYWNLRGIESGISRYPSIVQHHHRAYICFMGVGLQRPSGRRKCADNGFPCPSGLLVLISIP</sequence>
<keyword evidence="2" id="KW-1185">Reference proteome</keyword>
<dbReference type="OrthoDB" id="10502699at2759"/>
<dbReference type="AlphaFoldDB" id="A0A8H6XK15"/>
<dbReference type="Proteomes" id="UP000623467">
    <property type="component" value="Unassembled WGS sequence"/>
</dbReference>
<accession>A0A8H6XK15</accession>